<evidence type="ECO:0000313" key="9">
    <source>
        <dbReference type="WBParaSite" id="TMUE_2000006103.1"/>
    </source>
</evidence>
<dbReference type="InterPro" id="IPR021109">
    <property type="entry name" value="Peptidase_aspartic_dom_sf"/>
</dbReference>
<dbReference type="InterPro" id="IPR050951">
    <property type="entry name" value="Retrovirus_Pol_polyprotein"/>
</dbReference>
<dbReference type="SUPFAM" id="SSF50630">
    <property type="entry name" value="Acid proteases"/>
    <property type="match status" value="1"/>
</dbReference>
<dbReference type="PANTHER" id="PTHR37984">
    <property type="entry name" value="PROTEIN CBG26694"/>
    <property type="match status" value="1"/>
</dbReference>
<keyword evidence="2" id="KW-0548">Nucleotidyltransferase</keyword>
<evidence type="ECO:0000256" key="6">
    <source>
        <dbReference type="SAM" id="MobiDB-lite"/>
    </source>
</evidence>
<evidence type="ECO:0000256" key="3">
    <source>
        <dbReference type="ARBA" id="ARBA00022722"/>
    </source>
</evidence>
<dbReference type="GO" id="GO:0019899">
    <property type="term" value="F:enzyme binding"/>
    <property type="evidence" value="ECO:0007669"/>
    <property type="project" value="UniProtKB-ARBA"/>
</dbReference>
<dbReference type="Pfam" id="PF13650">
    <property type="entry name" value="Asp_protease_2"/>
    <property type="match status" value="1"/>
</dbReference>
<keyword evidence="5" id="KW-0863">Zinc-finger</keyword>
<keyword evidence="5" id="KW-0479">Metal-binding</keyword>
<keyword evidence="5" id="KW-0862">Zinc</keyword>
<dbReference type="WBParaSite" id="TMUE_2000006103.1">
    <property type="protein sequence ID" value="TMUE_2000006103.1"/>
    <property type="gene ID" value="WBGene00299473"/>
</dbReference>
<proteinExistence type="predicted"/>
<evidence type="ECO:0000256" key="5">
    <source>
        <dbReference type="PROSITE-ProRule" id="PRU00047"/>
    </source>
</evidence>
<reference evidence="9" key="1">
    <citation type="submission" date="2019-12" db="UniProtKB">
        <authorList>
            <consortium name="WormBaseParasite"/>
        </authorList>
    </citation>
    <scope>IDENTIFICATION</scope>
</reference>
<dbReference type="PROSITE" id="PS50158">
    <property type="entry name" value="ZF_CCHC"/>
    <property type="match status" value="1"/>
</dbReference>
<dbReference type="Proteomes" id="UP000046395">
    <property type="component" value="Unassembled WGS sequence"/>
</dbReference>
<evidence type="ECO:0000256" key="1">
    <source>
        <dbReference type="ARBA" id="ARBA00022679"/>
    </source>
</evidence>
<feature type="region of interest" description="Disordered" evidence="6">
    <location>
        <begin position="243"/>
        <end position="265"/>
    </location>
</feature>
<dbReference type="Pfam" id="PF00098">
    <property type="entry name" value="zf-CCHC"/>
    <property type="match status" value="1"/>
</dbReference>
<organism evidence="8 9">
    <name type="scientific">Trichuris muris</name>
    <name type="common">Mouse whipworm</name>
    <dbReference type="NCBI Taxonomy" id="70415"/>
    <lineage>
        <taxon>Eukaryota</taxon>
        <taxon>Metazoa</taxon>
        <taxon>Ecdysozoa</taxon>
        <taxon>Nematoda</taxon>
        <taxon>Enoplea</taxon>
        <taxon>Dorylaimia</taxon>
        <taxon>Trichinellida</taxon>
        <taxon>Trichuridae</taxon>
        <taxon>Trichuris</taxon>
    </lineage>
</organism>
<dbReference type="GO" id="GO:0004519">
    <property type="term" value="F:endonuclease activity"/>
    <property type="evidence" value="ECO:0007669"/>
    <property type="project" value="UniProtKB-KW"/>
</dbReference>
<evidence type="ECO:0000256" key="4">
    <source>
        <dbReference type="ARBA" id="ARBA00022759"/>
    </source>
</evidence>
<keyword evidence="3" id="KW-0540">Nuclease</keyword>
<keyword evidence="1" id="KW-0808">Transferase</keyword>
<keyword evidence="4" id="KW-0255">Endonuclease</keyword>
<dbReference type="InterPro" id="IPR036875">
    <property type="entry name" value="Znf_CCHC_sf"/>
</dbReference>
<sequence>MRKLCASQSTTFSVPGAPTEAKPIAVYRPFHPDAEAWETWSLQFRGYLGMNLVVEDSIKKSFLVASLAPKCFEELRRAYLSKSPFDFTSVELEALMAKLYGNRVVLLRERSQFSAYSNKLTKRLFKAALVVQFVNGIRNQSVKAKLLAKGKDLTLEDAVNYLQIAEDILREDVKPLNEMIDAQECRAVKALSPKNRLNSSERKCDRCGKDDHDRDRCPFRSFKCFNCGRMGHLLRMCRERKVNMDGKRQQNSGSRRGRRGQRMNHLQSTKIPMLQVYRNGAMSPFTVEVTINGQQNVMELDTGASVTIADVALWQYIGYPTLSSPTVQLRSFTGHVVPLKGETMVSVKCGGQQKRLRIRIAEQFVTNVMGRDWIRAFGGAVPLRTLFVQQASVCHMNSQPSLQGLLNRFAVLFKPGLGHCTKITLSSCFRPARSCRSPVATLRGVGHAIPD</sequence>
<dbReference type="SMART" id="SM00343">
    <property type="entry name" value="ZnF_C2HC"/>
    <property type="match status" value="2"/>
</dbReference>
<accession>A0A5S6QFX3</accession>
<feature type="domain" description="CCHC-type" evidence="7">
    <location>
        <begin position="223"/>
        <end position="239"/>
    </location>
</feature>
<keyword evidence="8" id="KW-1185">Reference proteome</keyword>
<evidence type="ECO:0000256" key="2">
    <source>
        <dbReference type="ARBA" id="ARBA00022695"/>
    </source>
</evidence>
<dbReference type="InterPro" id="IPR001878">
    <property type="entry name" value="Znf_CCHC"/>
</dbReference>
<dbReference type="PANTHER" id="PTHR37984:SF5">
    <property type="entry name" value="PROTEIN NYNRIN-LIKE"/>
    <property type="match status" value="1"/>
</dbReference>
<dbReference type="Gene3D" id="2.40.70.10">
    <property type="entry name" value="Acid Proteases"/>
    <property type="match status" value="1"/>
</dbReference>
<keyword evidence="4" id="KW-0378">Hydrolase</keyword>
<dbReference type="SUPFAM" id="SSF57756">
    <property type="entry name" value="Retrovirus zinc finger-like domains"/>
    <property type="match status" value="1"/>
</dbReference>
<evidence type="ECO:0000259" key="7">
    <source>
        <dbReference type="PROSITE" id="PS50158"/>
    </source>
</evidence>
<dbReference type="AlphaFoldDB" id="A0A5S6QFX3"/>
<dbReference type="GO" id="GO:0003676">
    <property type="term" value="F:nucleic acid binding"/>
    <property type="evidence" value="ECO:0007669"/>
    <property type="project" value="InterPro"/>
</dbReference>
<dbReference type="GO" id="GO:0016779">
    <property type="term" value="F:nucleotidyltransferase activity"/>
    <property type="evidence" value="ECO:0007669"/>
    <property type="project" value="UniProtKB-KW"/>
</dbReference>
<protein>
    <submittedName>
        <fullName evidence="9">CCHC-type domain-containing protein</fullName>
    </submittedName>
</protein>
<dbReference type="GO" id="GO:0008270">
    <property type="term" value="F:zinc ion binding"/>
    <property type="evidence" value="ECO:0007669"/>
    <property type="project" value="UniProtKB-KW"/>
</dbReference>
<evidence type="ECO:0000313" key="8">
    <source>
        <dbReference type="Proteomes" id="UP000046395"/>
    </source>
</evidence>
<dbReference type="Gene3D" id="4.10.60.10">
    <property type="entry name" value="Zinc finger, CCHC-type"/>
    <property type="match status" value="1"/>
</dbReference>
<dbReference type="STRING" id="70415.A0A5S6QFX3"/>
<name>A0A5S6QFX3_TRIMR</name>